<comment type="caution">
    <text evidence="10">The sequence shown here is derived from an EMBL/GenBank/DDBJ whole genome shotgun (WGS) entry which is preliminary data.</text>
</comment>
<dbReference type="SMART" id="SM00222">
    <property type="entry name" value="Sec7"/>
    <property type="match status" value="1"/>
</dbReference>
<evidence type="ECO:0000256" key="4">
    <source>
        <dbReference type="ARBA" id="ARBA00022448"/>
    </source>
</evidence>
<feature type="compositionally biased region" description="Low complexity" evidence="8">
    <location>
        <begin position="660"/>
        <end position="671"/>
    </location>
</feature>
<evidence type="ECO:0000313" key="10">
    <source>
        <dbReference type="EMBL" id="KAK7884044.1"/>
    </source>
</evidence>
<dbReference type="SUPFAM" id="SSF48425">
    <property type="entry name" value="Sec7 domain"/>
    <property type="match status" value="1"/>
</dbReference>
<feature type="domain" description="SEC7" evidence="9">
    <location>
        <begin position="679"/>
        <end position="894"/>
    </location>
</feature>
<keyword evidence="6" id="KW-0653">Protein transport</keyword>
<dbReference type="PANTHER" id="PTHR10663:SF124">
    <property type="entry name" value="BREFELDIN A-INHIBITED GUANINE NUCLEOTIDE-EXCHANGE PROTEIN 2"/>
    <property type="match status" value="1"/>
</dbReference>
<keyword evidence="7" id="KW-0472">Membrane</keyword>
<feature type="region of interest" description="Disordered" evidence="8">
    <location>
        <begin position="220"/>
        <end position="379"/>
    </location>
</feature>
<feature type="compositionally biased region" description="Basic and acidic residues" evidence="8">
    <location>
        <begin position="332"/>
        <end position="343"/>
    </location>
</feature>
<dbReference type="CDD" id="cd00171">
    <property type="entry name" value="Sec7"/>
    <property type="match status" value="1"/>
</dbReference>
<gene>
    <name evidence="10" type="ORF">WMY93_027167</name>
</gene>
<evidence type="ECO:0000313" key="11">
    <source>
        <dbReference type="Proteomes" id="UP001460270"/>
    </source>
</evidence>
<dbReference type="InterPro" id="IPR011989">
    <property type="entry name" value="ARM-like"/>
</dbReference>
<dbReference type="Pfam" id="PF01369">
    <property type="entry name" value="Sec7"/>
    <property type="match status" value="1"/>
</dbReference>
<feature type="compositionally biased region" description="Polar residues" evidence="8">
    <location>
        <begin position="273"/>
        <end position="305"/>
    </location>
</feature>
<evidence type="ECO:0000256" key="1">
    <source>
        <dbReference type="ARBA" id="ARBA00004370"/>
    </source>
</evidence>
<dbReference type="FunFam" id="1.10.1000.11:FF:000003">
    <property type="entry name" value="Brefeldin A-inhibited guanine nucleotide-exchange protein 1"/>
    <property type="match status" value="1"/>
</dbReference>
<dbReference type="FunFam" id="1.25.10.10:FF:000143">
    <property type="entry name" value="ADP-ribosylation factor guanine nucleotide-exchange factor 2 (brefeldin A-inhibited)"/>
    <property type="match status" value="1"/>
</dbReference>
<evidence type="ECO:0000259" key="9">
    <source>
        <dbReference type="PROSITE" id="PS50190"/>
    </source>
</evidence>
<dbReference type="InterPro" id="IPR032629">
    <property type="entry name" value="DCB_dom"/>
</dbReference>
<evidence type="ECO:0000256" key="8">
    <source>
        <dbReference type="SAM" id="MobiDB-lite"/>
    </source>
</evidence>
<feature type="compositionally biased region" description="Acidic residues" evidence="8">
    <location>
        <begin position="307"/>
        <end position="331"/>
    </location>
</feature>
<dbReference type="GO" id="GO:0005794">
    <property type="term" value="C:Golgi apparatus"/>
    <property type="evidence" value="ECO:0007669"/>
    <property type="project" value="UniProtKB-SubCell"/>
</dbReference>
<proteinExistence type="predicted"/>
<feature type="region of interest" description="Disordered" evidence="8">
    <location>
        <begin position="2709"/>
        <end position="2740"/>
    </location>
</feature>
<feature type="compositionally biased region" description="Low complexity" evidence="8">
    <location>
        <begin position="235"/>
        <end position="265"/>
    </location>
</feature>
<feature type="compositionally biased region" description="Pro residues" evidence="8">
    <location>
        <begin position="1"/>
        <end position="12"/>
    </location>
</feature>
<dbReference type="InterPro" id="IPR035999">
    <property type="entry name" value="Sec7_dom_sf"/>
</dbReference>
<feature type="compositionally biased region" description="Polar residues" evidence="8">
    <location>
        <begin position="2727"/>
        <end position="2740"/>
    </location>
</feature>
<dbReference type="EMBL" id="JBBPFD010000020">
    <property type="protein sequence ID" value="KAK7884044.1"/>
    <property type="molecule type" value="Genomic_DNA"/>
</dbReference>
<evidence type="ECO:0000256" key="5">
    <source>
        <dbReference type="ARBA" id="ARBA00022490"/>
    </source>
</evidence>
<dbReference type="Proteomes" id="UP001460270">
    <property type="component" value="Unassembled WGS sequence"/>
</dbReference>
<evidence type="ECO:0000256" key="7">
    <source>
        <dbReference type="ARBA" id="ARBA00023136"/>
    </source>
</evidence>
<feature type="compositionally biased region" description="Polar residues" evidence="8">
    <location>
        <begin position="359"/>
        <end position="372"/>
    </location>
</feature>
<dbReference type="GO" id="GO:0016020">
    <property type="term" value="C:membrane"/>
    <property type="evidence" value="ECO:0007669"/>
    <property type="project" value="UniProtKB-SubCell"/>
</dbReference>
<evidence type="ECO:0000256" key="6">
    <source>
        <dbReference type="ARBA" id="ARBA00022927"/>
    </source>
</evidence>
<organism evidence="10 11">
    <name type="scientific">Mugilogobius chulae</name>
    <name type="common">yellowstripe goby</name>
    <dbReference type="NCBI Taxonomy" id="88201"/>
    <lineage>
        <taxon>Eukaryota</taxon>
        <taxon>Metazoa</taxon>
        <taxon>Chordata</taxon>
        <taxon>Craniata</taxon>
        <taxon>Vertebrata</taxon>
        <taxon>Euteleostomi</taxon>
        <taxon>Actinopterygii</taxon>
        <taxon>Neopterygii</taxon>
        <taxon>Teleostei</taxon>
        <taxon>Neoteleostei</taxon>
        <taxon>Acanthomorphata</taxon>
        <taxon>Gobiaria</taxon>
        <taxon>Gobiiformes</taxon>
        <taxon>Gobioidei</taxon>
        <taxon>Gobiidae</taxon>
        <taxon>Gobionellinae</taxon>
        <taxon>Mugilogobius</taxon>
    </lineage>
</organism>
<dbReference type="Pfam" id="PF16213">
    <property type="entry name" value="DCB"/>
    <property type="match status" value="1"/>
</dbReference>
<comment type="subcellular location">
    <subcellularLocation>
        <location evidence="2">Cytoplasm</location>
    </subcellularLocation>
    <subcellularLocation>
        <location evidence="3">Golgi apparatus</location>
        <location evidence="3">trans-Golgi network</location>
    </subcellularLocation>
    <subcellularLocation>
        <location evidence="1">Membrane</location>
    </subcellularLocation>
</comment>
<accession>A0AAW0N4E8</accession>
<dbReference type="InterPro" id="IPR046455">
    <property type="entry name" value="Sec7/BIG1-like_C"/>
</dbReference>
<dbReference type="Pfam" id="PF20252">
    <property type="entry name" value="BIG2_C"/>
    <property type="match status" value="1"/>
</dbReference>
<dbReference type="PANTHER" id="PTHR10663">
    <property type="entry name" value="GUANYL-NUCLEOTIDE EXCHANGE FACTOR"/>
    <property type="match status" value="1"/>
</dbReference>
<dbReference type="PROSITE" id="PS50190">
    <property type="entry name" value="SEC7"/>
    <property type="match status" value="1"/>
</dbReference>
<dbReference type="GO" id="GO:0005085">
    <property type="term" value="F:guanyl-nucleotide exchange factor activity"/>
    <property type="evidence" value="ECO:0007669"/>
    <property type="project" value="InterPro"/>
</dbReference>
<dbReference type="GO" id="GO:0015031">
    <property type="term" value="P:protein transport"/>
    <property type="evidence" value="ECO:0007669"/>
    <property type="project" value="UniProtKB-KW"/>
</dbReference>
<dbReference type="InterPro" id="IPR000904">
    <property type="entry name" value="Sec7_dom"/>
</dbReference>
<name>A0AAW0N4E8_9GOBI</name>
<protein>
    <recommendedName>
        <fullName evidence="9">SEC7 domain-containing protein</fullName>
    </recommendedName>
</protein>
<dbReference type="Pfam" id="PF09324">
    <property type="entry name" value="Sec7-like_HDS"/>
    <property type="match status" value="1"/>
</dbReference>
<dbReference type="GO" id="GO:0032012">
    <property type="term" value="P:regulation of ARF protein signal transduction"/>
    <property type="evidence" value="ECO:0007669"/>
    <property type="project" value="InterPro"/>
</dbReference>
<dbReference type="InterPro" id="IPR023394">
    <property type="entry name" value="Sec7_C_sf"/>
</dbReference>
<reference evidence="11" key="1">
    <citation type="submission" date="2024-04" db="EMBL/GenBank/DDBJ databases">
        <title>Salinicola lusitanus LLJ914,a marine bacterium isolated from the Okinawa Trough.</title>
        <authorList>
            <person name="Li J."/>
        </authorList>
    </citation>
    <scope>NUCLEOTIDE SEQUENCE [LARGE SCALE GENOMIC DNA]</scope>
</reference>
<dbReference type="SUPFAM" id="SSF48371">
    <property type="entry name" value="ARM repeat"/>
    <property type="match status" value="1"/>
</dbReference>
<dbReference type="InterPro" id="IPR016024">
    <property type="entry name" value="ARM-type_fold"/>
</dbReference>
<dbReference type="Gene3D" id="2.160.20.80">
    <property type="entry name" value="E3 ubiquitin-protein ligase SopA"/>
    <property type="match status" value="1"/>
</dbReference>
<keyword evidence="11" id="KW-1185">Reference proteome</keyword>
<dbReference type="InterPro" id="IPR015403">
    <property type="entry name" value="Mon2/Sec7/BIG1-like_HDS"/>
</dbReference>
<keyword evidence="5" id="KW-0963">Cytoplasm</keyword>
<evidence type="ECO:0000256" key="3">
    <source>
        <dbReference type="ARBA" id="ARBA00004601"/>
    </source>
</evidence>
<dbReference type="InterPro" id="IPR032691">
    <property type="entry name" value="Mon2/Sec7/BIG1-like_HUS"/>
</dbReference>
<dbReference type="SUPFAM" id="SSF141571">
    <property type="entry name" value="Pentapeptide repeat-like"/>
    <property type="match status" value="2"/>
</dbReference>
<keyword evidence="4" id="KW-0813">Transport</keyword>
<feature type="region of interest" description="Disordered" evidence="8">
    <location>
        <begin position="1"/>
        <end position="20"/>
    </location>
</feature>
<dbReference type="Pfam" id="PF12783">
    <property type="entry name" value="Sec7-like_HUS"/>
    <property type="match status" value="1"/>
</dbReference>
<sequence>MLQRPRPPPPHASPLSEAQSRRTKAMFLSRALEKILSDKELKRSQHGPLRTACTVALDEIKAELEKQKDGTVVPPRANYIEADKYVLPFELACQSKSPRIVSTSLDCLQKLIAYGHITGNAPDSKTPGKRLIDRIVETICNCFQGPQTDEGVQLQIIKALLTTVTSPHIEIHEGTVLLTVRTCYNIYLASRNLINQTTAKATLTQMLNVIFTRMEQQAALEAQEQEKDRLRLPQSSSPASPSSPAPENASPAPENASPAPENASPVVGRRSASPGSDQTHTDPQNSADLNANAATTNHMDTNANPEQQEEQQEEVTEVNGEQQEEQQEEEQRECVNGDEEQNHGTDSVFEDEAVDSTEHQQNMQTSTASDPSQAPPPRLRLEQNGFLEERSSVSSADLLDSDCLQTHGSTRFSHVLQKDAFLVFRSLCKLSMKPLADGPPDPKSHELRSKVVSLQLLLSVLQAAGPVFRTHEMFVTAIKQYLCVALSKNGVSSVPEVFELSLAIFLTLLSHFKVHLKMQIEVFFREIFLTILETSTSSFEHKWMVIQTLTRICADAQCVVDIYVNYDCDLNAANIFERLVNDLSKIAQGRSGQELGITPLQELSLRKKGLECLVSILKCKVEWSKDMYVNPNLQTNLGQEHGPCDCEVSEVKTSGRRDSVGSLDSTVSSSTAQAHHPEQYEVIKQQKDIIEQGIDLLRWASSFSHRLMFSSLSLTDSGGGVPSLTDSCSLSLSLSHRLRWASSFSLCVSCSCSFICLCFRLRWGVPGENSKFNKEVMYCYVDQLDFCSRDFVSALRIFLEGFRLPGEAQKIDRLMEKFAARYLECNQSQTLFASADTAYVLAYSIIMLTTDLHSPQVKNKMTKEQYIKMNRGINDSKDLPEEYLSSIYDEIAGKKISMKESREFSITPKSKHNVASEKQRRLLYNMEMEQMAKTAKALMEAVSHAQAPFFSATHLEHVRPMFKLAWTPLLAAFSVGLQDCDDPDVASLCLEGIRCAIRIACIFNMQLERDAYVQALARFTLLTASSSITEMKQKNIDTIKTLITVAHTDGNYLGNSWHEILKCISQLELAQLIGTGVKSRYISGVSHSRDPGIRGLPSGTEEFMPLGLVDFVRWLCAVSMDELASSHQPRMFSLQKIVEISYYNMNRIRLQWSRIWQVIGDHFNKDVCFTRTCFTRTCVLPGRVLPGRVLPGRVLPGRVLPGRVLPGRVLPGHVFYQDVCYQNMCFTGTCFTGTCFTGTCVTRTCFTGTCFTGTCVTRTRFTGTCVTRTCFTGSCFTGTCVLPGRVLPGRVLPGRVLPGRVLPGRVLPGRVFYQDACFTRTCYQDVCYRDVCYRDVCFTGTCVLPGRVFYRDVCFTGTCVLPGRVLPGRVLPGHVFCQDVCYQNMCFTGTCVTRTCVLPGRVLPEHVFYRVVCYRDAFYRDVFYQDVCFTGTCVTRTCFTGTCVLPGRVLPGRVFYQDVLPGRVLPGRVLLGRVLPGRVLPGRVLPGRVFLGRVLPGRVLPGRVLPGRVLPGRVFYRDVCYQDMFYRVVFYRDVCFTGTCYRDVCFTGTCVLPGRVLPGRVLPGRVLPGRVFYRDVFYRDVFYQDVCFTGTCVTRTCFTKTCFTGTCFTRTCFTGTCVLPGRVFYQDVFYRDVCFTGTCVLPGRVLPGRVLPGRVLPGRVLPGRVFYRDVCYQDVFYQDVFYRDVFYQDMFYRDVCFTGTCVLPGRVFYRDVFYRDVCFTGTCVLPGRVLPGRVLPGRVLPGRVLPDVFYQDVCFTGRVFYRDVCFTGTCVLPGRVLPGRVLPDVFYRTCFTGTCVLPGRVFYRDVCFTGTCVLPGRVFYRDVCFTGTCVLPGRVLPGRVFYRDVFYRDVCFTGTCVLPGRVFYRDVFYQDVFYQDVFYQDVCFTGTCILPGRVLPGRLLPGRVLPGRVLPGRVLPGRVFYQDVCYRDVFYRDVCYQDVFYQDAFYRDVCYRDVFYQDVFYQDVSLSVGCNPNEDGSVFMSLFKPCSQVGCNPNEDGSVFMSLFKPCSQVGCNPNEDGSVFMSLFKPCSQVGCNPNEDGSVFMSLFKPCSQVGCNPNEDGSVFMSLFKPCSQVGCNPNEDGSVFMSLFKPCSQVGCNPNEDGSVFMSLFKPCSQVGCNPNEDGSVFMSLFKPCSQVGCNPNEDGSVFMSLFKPCSQVGCNPNEDGSVFMSLFKPCSQVGCNPNEDGSVFMSLFKPCSQVGCNPNEDGSVFMSLFKPCSQVGCNPNEDGSVFMSLFKPCSQVGCNPNEDGSVFMSLFKPCSQVGCNPNEDGSVFMSLFKPCSQVGCNPNEDGSVFMSLFKPCSQVGCNPNEDGSVFMSLFKPCSQVSCNPNEDGSVFMSLFKPCSQVGCNPNEDVAIFAVDSLRQLSMKFLEKGELANFRFQKDFLRPFEHIMKKNRSPTIRDMVIRCVAQMVNSQAANIRSGWKNIFSVFHQAAADHDETIVELAFQTTGLIVLNTFKEHFAAAIDSFQDAVKCLSEFVCNAAFPDTSMEAIRLIRHCARYVSERPQALREYTSDDMNVAPGDRVWVRGWFPILFELSCIINRCKLDVRTRGLTVMFEIMKSYGDSFETHWWHDLFRIVFRIFDNMKLPEQQTEKTEWMTTTCNHALYAICDVFTHFYTALSPILLSDIFTQLQWCVRQDNEQLARSGINCLENLVILNGEKFSPEVWDETCSCMREIFHSTCPHALLSWRPVGQEDDSTDSKHYEADFDAQSQGSYDRAASERGHSQMSSDDTWKGRSNTRSSDQRLFAGLLIKCVVQLELIQTIDNIVFYPTTSKKEDADNMSNAQRGVLDEPDSAPPPDWSTEQGMYSHMSASDLFKLLDCLLESHRFAKDFNSNNEQRSALWRAGFKGKSKPNLLKQESTSLACSLRILFKMNSDPRLQGAWPETQTRLLLVCTEALDYFISLTSESHREAWNSLLMLLLTRTLRLQDDKFRPLSSSFYPRLCEMMQFDLIPELRAVLRRFFLRIGHVFHIHQPEGGAAVTDTPASA</sequence>
<evidence type="ECO:0000256" key="2">
    <source>
        <dbReference type="ARBA" id="ARBA00004496"/>
    </source>
</evidence>
<dbReference type="Gene3D" id="1.10.1000.11">
    <property type="entry name" value="Arf Nucleotide-binding Site Opener,domain 2"/>
    <property type="match status" value="1"/>
</dbReference>
<feature type="region of interest" description="Disordered" evidence="8">
    <location>
        <begin position="656"/>
        <end position="675"/>
    </location>
</feature>
<dbReference type="Gene3D" id="1.25.10.10">
    <property type="entry name" value="Leucine-rich Repeat Variant"/>
    <property type="match status" value="1"/>
</dbReference>